<evidence type="ECO:0000256" key="1">
    <source>
        <dbReference type="ARBA" id="ARBA00022729"/>
    </source>
</evidence>
<dbReference type="Proteomes" id="UP000682733">
    <property type="component" value="Unassembled WGS sequence"/>
</dbReference>
<dbReference type="GO" id="GO:0030431">
    <property type="term" value="P:sleep"/>
    <property type="evidence" value="ECO:0007669"/>
    <property type="project" value="InterPro"/>
</dbReference>
<evidence type="ECO:0000313" key="5">
    <source>
        <dbReference type="EMBL" id="CAF3746310.1"/>
    </source>
</evidence>
<reference evidence="5" key="1">
    <citation type="submission" date="2021-02" db="EMBL/GenBank/DDBJ databases">
        <authorList>
            <person name="Nowell W R."/>
        </authorList>
    </citation>
    <scope>NUCLEOTIDE SEQUENCE</scope>
</reference>
<evidence type="ECO:0000256" key="2">
    <source>
        <dbReference type="ARBA" id="ARBA00023180"/>
    </source>
</evidence>
<dbReference type="AlphaFoldDB" id="A0A8S2IE00"/>
<dbReference type="PANTHER" id="PTHR33562:SF28">
    <property type="entry name" value="PROTEIN QUIVER"/>
    <property type="match status" value="1"/>
</dbReference>
<evidence type="ECO:0000256" key="3">
    <source>
        <dbReference type="SAM" id="SignalP"/>
    </source>
</evidence>
<evidence type="ECO:0008006" key="7">
    <source>
        <dbReference type="Google" id="ProtNLM"/>
    </source>
</evidence>
<dbReference type="Proteomes" id="UP000677228">
    <property type="component" value="Unassembled WGS sequence"/>
</dbReference>
<dbReference type="EMBL" id="CAJOBA010005521">
    <property type="protein sequence ID" value="CAF3746310.1"/>
    <property type="molecule type" value="Genomic_DNA"/>
</dbReference>
<feature type="chain" id="PRO_5036434619" description="Protein quiver" evidence="3">
    <location>
        <begin position="20"/>
        <end position="148"/>
    </location>
</feature>
<dbReference type="InterPro" id="IPR050975">
    <property type="entry name" value="Sleep_regulator"/>
</dbReference>
<dbReference type="EMBL" id="CAJNOK010005515">
    <property type="protein sequence ID" value="CAF0975514.1"/>
    <property type="molecule type" value="Genomic_DNA"/>
</dbReference>
<evidence type="ECO:0000313" key="6">
    <source>
        <dbReference type="Proteomes" id="UP000682733"/>
    </source>
</evidence>
<gene>
    <name evidence="4" type="ORF">OVA965_LOCUS13308</name>
    <name evidence="5" type="ORF">TMI583_LOCUS13311</name>
</gene>
<name>A0A8S2IE00_9BILA</name>
<dbReference type="GO" id="GO:0032222">
    <property type="term" value="P:regulation of synaptic transmission, cholinergic"/>
    <property type="evidence" value="ECO:0007669"/>
    <property type="project" value="InterPro"/>
</dbReference>
<accession>A0A8S2IE00</accession>
<evidence type="ECO:0000313" key="4">
    <source>
        <dbReference type="EMBL" id="CAF0975514.1"/>
    </source>
</evidence>
<organism evidence="5 6">
    <name type="scientific">Didymodactylos carnosus</name>
    <dbReference type="NCBI Taxonomy" id="1234261"/>
    <lineage>
        <taxon>Eukaryota</taxon>
        <taxon>Metazoa</taxon>
        <taxon>Spiralia</taxon>
        <taxon>Gnathifera</taxon>
        <taxon>Rotifera</taxon>
        <taxon>Eurotatoria</taxon>
        <taxon>Bdelloidea</taxon>
        <taxon>Philodinida</taxon>
        <taxon>Philodinidae</taxon>
        <taxon>Didymodactylos</taxon>
    </lineage>
</organism>
<sequence length="148" mass="17264">MWSIFFIFLSSWLFRCVNPEVPQVIDYLNGFHLDCYECHSNRPGCGKKLDWLLMRWKRCDMPGGAKCVKIIERTPDGETNYIRGCVREIEATRPEMPTVRENGCWTATDNYVGLGYNIYIPTTETIYCFCNERDGCNKSSRTFFVDIL</sequence>
<keyword evidence="1 3" id="KW-0732">Signal</keyword>
<protein>
    <recommendedName>
        <fullName evidence="7">Protein quiver</fullName>
    </recommendedName>
</protein>
<dbReference type="Pfam" id="PF17064">
    <property type="entry name" value="QVR"/>
    <property type="match status" value="1"/>
</dbReference>
<feature type="signal peptide" evidence="3">
    <location>
        <begin position="1"/>
        <end position="19"/>
    </location>
</feature>
<dbReference type="PANTHER" id="PTHR33562">
    <property type="entry name" value="ATILLA, ISOFORM B-RELATED-RELATED"/>
    <property type="match status" value="1"/>
</dbReference>
<keyword evidence="2" id="KW-0325">Glycoprotein</keyword>
<dbReference type="InterPro" id="IPR031424">
    <property type="entry name" value="QVR-like"/>
</dbReference>
<proteinExistence type="predicted"/>
<comment type="caution">
    <text evidence="5">The sequence shown here is derived from an EMBL/GenBank/DDBJ whole genome shotgun (WGS) entry which is preliminary data.</text>
</comment>